<proteinExistence type="predicted"/>
<dbReference type="AlphaFoldDB" id="A0AAV7SRA8"/>
<dbReference type="EMBL" id="JANPWB010000008">
    <property type="protein sequence ID" value="KAJ1166545.1"/>
    <property type="molecule type" value="Genomic_DNA"/>
</dbReference>
<accession>A0AAV7SRA8</accession>
<gene>
    <name evidence="2" type="ORF">NDU88_006945</name>
</gene>
<feature type="region of interest" description="Disordered" evidence="1">
    <location>
        <begin position="45"/>
        <end position="78"/>
    </location>
</feature>
<name>A0AAV7SRA8_PLEWA</name>
<evidence type="ECO:0000256" key="1">
    <source>
        <dbReference type="SAM" id="MobiDB-lite"/>
    </source>
</evidence>
<comment type="caution">
    <text evidence="2">The sequence shown here is derived from an EMBL/GenBank/DDBJ whole genome shotgun (WGS) entry which is preliminary data.</text>
</comment>
<organism evidence="2 3">
    <name type="scientific">Pleurodeles waltl</name>
    <name type="common">Iberian ribbed newt</name>
    <dbReference type="NCBI Taxonomy" id="8319"/>
    <lineage>
        <taxon>Eukaryota</taxon>
        <taxon>Metazoa</taxon>
        <taxon>Chordata</taxon>
        <taxon>Craniata</taxon>
        <taxon>Vertebrata</taxon>
        <taxon>Euteleostomi</taxon>
        <taxon>Amphibia</taxon>
        <taxon>Batrachia</taxon>
        <taxon>Caudata</taxon>
        <taxon>Salamandroidea</taxon>
        <taxon>Salamandridae</taxon>
        <taxon>Pleurodelinae</taxon>
        <taxon>Pleurodeles</taxon>
    </lineage>
</organism>
<evidence type="ECO:0000313" key="2">
    <source>
        <dbReference type="EMBL" id="KAJ1166545.1"/>
    </source>
</evidence>
<sequence length="78" mass="8586">MHVGVNTDRRLRSVCVIACSRVGGPRICARKARYGRRVRARAARHLPVAGRSGRAAPAPFQMPSPMSPRRPCRLESPP</sequence>
<evidence type="ECO:0000313" key="3">
    <source>
        <dbReference type="Proteomes" id="UP001066276"/>
    </source>
</evidence>
<dbReference type="Proteomes" id="UP001066276">
    <property type="component" value="Chromosome 4_2"/>
</dbReference>
<keyword evidence="3" id="KW-1185">Reference proteome</keyword>
<reference evidence="2" key="1">
    <citation type="journal article" date="2022" name="bioRxiv">
        <title>Sequencing and chromosome-scale assembly of the giantPleurodeles waltlgenome.</title>
        <authorList>
            <person name="Brown T."/>
            <person name="Elewa A."/>
            <person name="Iarovenko S."/>
            <person name="Subramanian E."/>
            <person name="Araus A.J."/>
            <person name="Petzold A."/>
            <person name="Susuki M."/>
            <person name="Suzuki K.-i.T."/>
            <person name="Hayashi T."/>
            <person name="Toyoda A."/>
            <person name="Oliveira C."/>
            <person name="Osipova E."/>
            <person name="Leigh N.D."/>
            <person name="Simon A."/>
            <person name="Yun M.H."/>
        </authorList>
    </citation>
    <scope>NUCLEOTIDE SEQUENCE</scope>
    <source>
        <strain evidence="2">20211129_DDA</strain>
        <tissue evidence="2">Liver</tissue>
    </source>
</reference>
<protein>
    <submittedName>
        <fullName evidence="2">Uncharacterized protein</fullName>
    </submittedName>
</protein>